<sequence length="306" mass="34251">MHLFGASRIGSVCCILVVVWCVIAVHAVTADSPWANITDAIGAHHNRDRRYVLSFPVNGGVAKVLFGFVAPVRFHHKLRRSLNAGINLQANYRILPDIIFPHPESVWKNRYSADAYVDTGRKQLYDLLVQFLASAGGSRRQARICLLRTVCEVADTPLSHNGMVGEIMDIVFAPADTDDLPDEFKMARKYGANGVDCGRVYDECSWGHGLLDTITAMHCHGFDGRACILRTFCEISKVMTPKSGILFKLFKMIFRLPQGDEDYFPYLTANDCEELERHCPVSQLDMDRLDDTAPDEPDEASRSQLN</sequence>
<dbReference type="SMART" id="SM00718">
    <property type="entry name" value="DM4_12"/>
    <property type="match status" value="2"/>
</dbReference>
<dbReference type="PANTHER" id="PTHR21398">
    <property type="entry name" value="AGAP007094-PA"/>
    <property type="match status" value="1"/>
</dbReference>
<proteinExistence type="predicted"/>
<reference evidence="1" key="1">
    <citation type="submission" date="2022-08" db="UniProtKB">
        <authorList>
            <consortium name="EnsemblMetazoa"/>
        </authorList>
    </citation>
    <scope>IDENTIFICATION</scope>
    <source>
        <strain evidence="1">EBRO</strain>
    </source>
</reference>
<protein>
    <submittedName>
        <fullName evidence="1">Uncharacterized protein</fullName>
    </submittedName>
</protein>
<organism evidence="1">
    <name type="scientific">Anopheles atroparvus</name>
    <name type="common">European mosquito</name>
    <dbReference type="NCBI Taxonomy" id="41427"/>
    <lineage>
        <taxon>Eukaryota</taxon>
        <taxon>Metazoa</taxon>
        <taxon>Ecdysozoa</taxon>
        <taxon>Arthropoda</taxon>
        <taxon>Hexapoda</taxon>
        <taxon>Insecta</taxon>
        <taxon>Pterygota</taxon>
        <taxon>Neoptera</taxon>
        <taxon>Endopterygota</taxon>
        <taxon>Diptera</taxon>
        <taxon>Nematocera</taxon>
        <taxon>Culicoidea</taxon>
        <taxon>Culicidae</taxon>
        <taxon>Anophelinae</taxon>
        <taxon>Anopheles</taxon>
    </lineage>
</organism>
<dbReference type="Pfam" id="PF07841">
    <property type="entry name" value="DM4_12"/>
    <property type="match status" value="2"/>
</dbReference>
<dbReference type="PANTHER" id="PTHR21398:SF11">
    <property type="entry name" value="HDC15381-RELATED"/>
    <property type="match status" value="1"/>
</dbReference>
<name>A0A182IQI8_ANOAO</name>
<evidence type="ECO:0000313" key="1">
    <source>
        <dbReference type="EnsemblMetazoa" id="AATE003573-PA.1"/>
    </source>
</evidence>
<dbReference type="VEuPathDB" id="VectorBase:AATE003573"/>
<accession>A0A182IQI8</accession>
<dbReference type="EnsemblMetazoa" id="AATE003573-RA">
    <property type="protein sequence ID" value="AATE003573-PA.1"/>
    <property type="gene ID" value="AATE003573"/>
</dbReference>
<dbReference type="InterPro" id="IPR006631">
    <property type="entry name" value="DM4_12"/>
</dbReference>
<dbReference type="AlphaFoldDB" id="A0A182IQI8"/>